<reference evidence="3" key="1">
    <citation type="submission" date="2021-01" db="EMBL/GenBank/DDBJ databases">
        <title>Genome public.</title>
        <authorList>
            <person name="Liu C."/>
            <person name="Sun Q."/>
        </authorList>
    </citation>
    <scope>NUCLEOTIDE SEQUENCE</scope>
    <source>
        <strain evidence="3">M6</strain>
    </source>
</reference>
<organism evidence="3 4">
    <name type="scientific">Ruminococcus difficilis</name>
    <dbReference type="NCBI Taxonomy" id="2763069"/>
    <lineage>
        <taxon>Bacteria</taxon>
        <taxon>Bacillati</taxon>
        <taxon>Bacillota</taxon>
        <taxon>Clostridia</taxon>
        <taxon>Eubacteriales</taxon>
        <taxon>Oscillospiraceae</taxon>
        <taxon>Ruminococcus</taxon>
    </lineage>
</organism>
<name>A0A934TZG4_9FIRM</name>
<evidence type="ECO:0000256" key="2">
    <source>
        <dbReference type="SAM" id="Phobius"/>
    </source>
</evidence>
<keyword evidence="2" id="KW-0472">Membrane</keyword>
<keyword evidence="4" id="KW-1185">Reference proteome</keyword>
<keyword evidence="2" id="KW-1133">Transmembrane helix</keyword>
<keyword evidence="2" id="KW-0812">Transmembrane</keyword>
<dbReference type="AlphaFoldDB" id="A0A934TZG4"/>
<feature type="region of interest" description="Disordered" evidence="1">
    <location>
        <begin position="1"/>
        <end position="43"/>
    </location>
</feature>
<feature type="transmembrane region" description="Helical" evidence="2">
    <location>
        <begin position="205"/>
        <end position="226"/>
    </location>
</feature>
<feature type="transmembrane region" description="Helical" evidence="2">
    <location>
        <begin position="51"/>
        <end position="71"/>
    </location>
</feature>
<feature type="transmembrane region" description="Helical" evidence="2">
    <location>
        <begin position="233"/>
        <end position="253"/>
    </location>
</feature>
<evidence type="ECO:0008006" key="5">
    <source>
        <dbReference type="Google" id="ProtNLM"/>
    </source>
</evidence>
<evidence type="ECO:0000313" key="4">
    <source>
        <dbReference type="Proteomes" id="UP000633365"/>
    </source>
</evidence>
<dbReference type="RefSeq" id="WP_201426864.1">
    <property type="nucleotide sequence ID" value="NZ_JAEQMG010000040.1"/>
</dbReference>
<gene>
    <name evidence="3" type="ORF">JKK62_02650</name>
</gene>
<evidence type="ECO:0000313" key="3">
    <source>
        <dbReference type="EMBL" id="MBK6087558.1"/>
    </source>
</evidence>
<evidence type="ECO:0000256" key="1">
    <source>
        <dbReference type="SAM" id="MobiDB-lite"/>
    </source>
</evidence>
<proteinExistence type="predicted"/>
<accession>A0A934TZG4</accession>
<dbReference type="Proteomes" id="UP000633365">
    <property type="component" value="Unassembled WGS sequence"/>
</dbReference>
<dbReference type="EMBL" id="JAEQMG010000040">
    <property type="protein sequence ID" value="MBK6087558.1"/>
    <property type="molecule type" value="Genomic_DNA"/>
</dbReference>
<sequence>MVEDNKAVNTIPSEETDANITEKAAPEDVSENGGSSAEKPEKKSFWNENKVEIIVAILLGVTALLTAWASWIGSLHGGIQAINFTKSNNTSSQATSAYNLGLQMFLSDIMTWNTMMDYSFEMAMAESDGNQDKVDLINEKLKTYTEQNASDILMEGIKWMKDNDEDSPFKMPQITEKYFTDAEEKSEEARDLLKEGQNDNARGDAYNLVSVLYSLVLFLLGIVGIFKRLPNRIGVLSIALVILIGALIYMLTIPLPTGFNIWNYIGLK</sequence>
<protein>
    <recommendedName>
        <fullName evidence="5">DUF4337 domain-containing protein</fullName>
    </recommendedName>
</protein>
<comment type="caution">
    <text evidence="3">The sequence shown here is derived from an EMBL/GenBank/DDBJ whole genome shotgun (WGS) entry which is preliminary data.</text>
</comment>